<protein>
    <submittedName>
        <fullName evidence="5">Acetyl-CoA synthetase-like protein</fullName>
    </submittedName>
</protein>
<dbReference type="PANTHER" id="PTHR45527:SF16">
    <property type="entry name" value="NONRIBOSOMAL PEPTIDE SYNTHASE ATNA-RELATED"/>
    <property type="match status" value="1"/>
</dbReference>
<dbReference type="SUPFAM" id="SSF47336">
    <property type="entry name" value="ACP-like"/>
    <property type="match status" value="2"/>
</dbReference>
<feature type="domain" description="Carrier" evidence="4">
    <location>
        <begin position="2060"/>
        <end position="2133"/>
    </location>
</feature>
<dbReference type="SUPFAM" id="SSF56801">
    <property type="entry name" value="Acetyl-CoA synthetase-like"/>
    <property type="match status" value="2"/>
</dbReference>
<evidence type="ECO:0000259" key="4">
    <source>
        <dbReference type="PROSITE" id="PS50075"/>
    </source>
</evidence>
<dbReference type="PANTHER" id="PTHR45527">
    <property type="entry name" value="NONRIBOSOMAL PEPTIDE SYNTHETASE"/>
    <property type="match status" value="1"/>
</dbReference>
<dbReference type="FunFam" id="3.30.559.30:FF:000002">
    <property type="entry name" value="Nonribosomal peptide synthase Pes1"/>
    <property type="match status" value="1"/>
</dbReference>
<dbReference type="InterPro" id="IPR020806">
    <property type="entry name" value="PKS_PP-bd"/>
</dbReference>
<accession>A0A6A5YDI5</accession>
<feature type="non-terminal residue" evidence="5">
    <location>
        <position position="2350"/>
    </location>
</feature>
<dbReference type="Gene3D" id="3.30.300.30">
    <property type="match status" value="2"/>
</dbReference>
<keyword evidence="3" id="KW-0436">Ligase</keyword>
<dbReference type="Gene3D" id="3.40.50.12780">
    <property type="entry name" value="N-terminal domain of ligase-like"/>
    <property type="match status" value="2"/>
</dbReference>
<dbReference type="InterPro" id="IPR010071">
    <property type="entry name" value="AA_adenyl_dom"/>
</dbReference>
<sequence>MESSRGKEPATHDRLITQFIAHHCQTRPDAEAICSSGGESMSYRILERTSSLLAETLTTQGVGPEVIVPLCFEKSTWTTVAIVAVLKAGGAFVLLDPAHPTERLKTIISKCKSQLAITSHASQERMSQLLPQVLCLDKHILSRLEHASTTPDQVDRSNAQARAASPTNIAYVVYTSGSTGQPKGAVIEHGSFCAGAVGHARAFGMDEYSRVVQFASYNFDASITEILTTLVVGGTVCVISDAERLDPIAFTAAVTKMRANFALLTASFITALPVDGLTGLKTLVQGGEALPELVQERWAERVVLMNAYGQVEASVVSTCTARISPQSSCRSIGKAIAGRCWVVNPDKYHELTRPGEIGELLVEGPHVGRGYLDEPEKTAAVFVSRPRWHTGLYPKETDARALRFYRTGDLVIEEEDGSFTFAGRKDEQVKLNGQRIEIGEIEHQFTLALPPGREIVVDLIKRKTRNGTHGILMGFVALGRDWTDDVTAQQLLDKEMAAVECQVSAVLPKFMIPATFIATQKIPISMNGKVDRKMLRVLGEARLTSNIHSGERPSDTQPGTQAENLIREVWSKVLNIPEKDIDRTSVFQSLGGDSISAMQVVSQVASRGARISVQRILQQKTVQAIARGLDLATPSTSSSEDDTEDEIDEDMGEPFALSPIQQLFFDLSPEGHNHDNISFLLRLHKNVSRNAFEEALEAVVTLNPMLRARFFKLQRGKWFQYVSANSSESYTISSSFGNDIASDIMPIIRKSQRSLNIKDGPLIRADLFDMKNGSEQLLFICAHHLVTDFVSWRIILQQLEEHLKTGTISRPKSYSFQRWCWAQRRHVRRLPSQELPSRLPPPDLAYWGMEQVPNVYGDAVTETVLLEEDLSSAILGAASNGTLEIEAVDVLLSAVMFAFHQTFPERDIPAFFVEGHGREPWDDSIDLSTTVGWFTTILPMIISAGDCASPMEAVQRVKSLRTSFPDKGLAYFASKYYKRRKQPNVVTDDSMEITFNYAGMYQQLERQESLFSEVSALTLMNLDGFGQNMPRFGLVEILGNVEHGRIKLSFTLNRRMRRQERIREWMQRCCSVLAQTTSQLSTARPDFPVLEASASESARLIDHLLPSIGVSIADVEDVYPCTPMQNGMLMSRASQRGSYSSQIYLRVESKTGSIEVDRLDKAWQAVVEHHAALRTVFVESPKSDGSFVQVVLRHVTPAVMHTTRPLAEQAASSWTINKPEHQLVMEVASPRHVLLRLDISHALIDGSSTPTLIRDLQNAYDIHDQFKNTPRPMYSNYVRQISTLAHDTSLLYWQQHLTDISPCHLPRWSDESENVLELAEVPDICSQDIMTFCRTYALTLSDLLKTVWAVVLHAYTGSESPIFGYLSSGRGEEHADMLGVFTNIQPCATQLSSTQSVHELLKRIQNDSIDQMPHRECPLADIVHSIATIDTSQDGLFNTAMSLQRTLSGEENSSLSVKVTREMDPTEVSPQYTATFLAYVTGNDVKLEVEYWTSRIPRAQALNVAATVSKVLESIVMNPDSTIGQLNLLSRKDKTNLLQWNRTLSSSVPVDSCIHEIMEQVFVEQPDAPAVNAWDGKLTYGELDQLSWKLAGHLYGLGVRPETIVPVCMDKSVWTIVAMLAVLRAGGAFVPFDPDAPTDRLLRLLEDTAASFVLVSPKTMSRLEGHIQQVIISPAFMGTLSGREFPQTVLPENLAYILFTSGSTGTPKGIMMQHSQFLASSTRYGPVIGLSNRSRVLQFSAYTFDASIFELWSTLTSGGCVCQMSDEQRMNDVAGAIRDLDADVMFMTPTMLGLMEPRDVPSIRTIITGGEVIPQEVFRIWAPAVHLIEAYGPTETAVYATFQTGTNKDSDRFSIGRSFCCRAWVIDPEEIKIVPIGATGELWLEGPSLARGYLNNHAQTAKAFVSHQDWLYPSRVRRFYRTGDLVRFKADGNLQFVGRKDTQVKIRGQRIELAELEHKARGVLESSVAVAAEVVDSKLILFIEAQGQPEELNPSMVSVLEQKLPTLLPRFMVPSAILPVTTAFPRSSSGKLDRKALRIIGQKLLGERRTTRSGGPLKFDLVEQKVLQILARVLGVPLAQISLEDRFFHLGGDSFLAMKTVAAARAEDLHLSVSAILRNPSVRELAREASPAKAVVDKEEPRPFRLLGDLAESIRAEAVSACSVESIDEIEDIYPVTPLQEAFVVASAKNPMAYAAAHVVELPMSPEFDPSRFKTAWEICVRENTILRTRLFQTLKTKPPRPMQAVVRQVDVDWETDHDLNRYLKRARNATATTLNKVAMIDDRSSGARYFVWLAHHSLYDGFSLNIALRRVHDILTGTVTMAKTLPFRDYIEYLHTVQDSGASTSFWKS</sequence>
<dbReference type="Gene3D" id="3.30.559.10">
    <property type="entry name" value="Chloramphenicol acetyltransferase-like domain"/>
    <property type="match status" value="3"/>
</dbReference>
<dbReference type="GO" id="GO:0031177">
    <property type="term" value="F:phosphopantetheine binding"/>
    <property type="evidence" value="ECO:0007669"/>
    <property type="project" value="InterPro"/>
</dbReference>
<dbReference type="NCBIfam" id="TIGR01733">
    <property type="entry name" value="AA-adenyl-dom"/>
    <property type="match status" value="2"/>
</dbReference>
<dbReference type="InterPro" id="IPR020845">
    <property type="entry name" value="AMP-binding_CS"/>
</dbReference>
<dbReference type="PROSITE" id="PS00012">
    <property type="entry name" value="PHOSPHOPANTETHEINE"/>
    <property type="match status" value="1"/>
</dbReference>
<keyword evidence="2" id="KW-0597">Phosphoprotein</keyword>
<dbReference type="PROSITE" id="PS50075">
    <property type="entry name" value="CARRIER"/>
    <property type="match status" value="2"/>
</dbReference>
<dbReference type="InterPro" id="IPR006162">
    <property type="entry name" value="Ppantetheine_attach_site"/>
</dbReference>
<evidence type="ECO:0000256" key="3">
    <source>
        <dbReference type="ARBA" id="ARBA00022598"/>
    </source>
</evidence>
<gene>
    <name evidence="5" type="ORF">K490DRAFT_37048</name>
</gene>
<dbReference type="CDD" id="cd19542">
    <property type="entry name" value="CT_NRPS-like"/>
    <property type="match status" value="1"/>
</dbReference>
<dbReference type="PROSITE" id="PS00455">
    <property type="entry name" value="AMP_BINDING"/>
    <property type="match status" value="2"/>
</dbReference>
<dbReference type="GO" id="GO:0016874">
    <property type="term" value="F:ligase activity"/>
    <property type="evidence" value="ECO:0007669"/>
    <property type="project" value="UniProtKB-KW"/>
</dbReference>
<reference evidence="5" key="1">
    <citation type="journal article" date="2020" name="Stud. Mycol.">
        <title>101 Dothideomycetes genomes: a test case for predicting lifestyles and emergence of pathogens.</title>
        <authorList>
            <person name="Haridas S."/>
            <person name="Albert R."/>
            <person name="Binder M."/>
            <person name="Bloem J."/>
            <person name="Labutti K."/>
            <person name="Salamov A."/>
            <person name="Andreopoulos B."/>
            <person name="Baker S."/>
            <person name="Barry K."/>
            <person name="Bills G."/>
            <person name="Bluhm B."/>
            <person name="Cannon C."/>
            <person name="Castanera R."/>
            <person name="Culley D."/>
            <person name="Daum C."/>
            <person name="Ezra D."/>
            <person name="Gonzalez J."/>
            <person name="Henrissat B."/>
            <person name="Kuo A."/>
            <person name="Liang C."/>
            <person name="Lipzen A."/>
            <person name="Lutzoni F."/>
            <person name="Magnuson J."/>
            <person name="Mondo S."/>
            <person name="Nolan M."/>
            <person name="Ohm R."/>
            <person name="Pangilinan J."/>
            <person name="Park H.-J."/>
            <person name="Ramirez L."/>
            <person name="Alfaro M."/>
            <person name="Sun H."/>
            <person name="Tritt A."/>
            <person name="Yoshinaga Y."/>
            <person name="Zwiers L.-H."/>
            <person name="Turgeon B."/>
            <person name="Goodwin S."/>
            <person name="Spatafora J."/>
            <person name="Crous P."/>
            <person name="Grigoriev I."/>
        </authorList>
    </citation>
    <scope>NUCLEOTIDE SEQUENCE</scope>
    <source>
        <strain evidence="5">CBS 121410</strain>
    </source>
</reference>
<dbReference type="SUPFAM" id="SSF52777">
    <property type="entry name" value="CoA-dependent acyltransferases"/>
    <property type="match status" value="5"/>
</dbReference>
<dbReference type="Proteomes" id="UP000799776">
    <property type="component" value="Unassembled WGS sequence"/>
</dbReference>
<evidence type="ECO:0000256" key="2">
    <source>
        <dbReference type="ARBA" id="ARBA00022553"/>
    </source>
</evidence>
<dbReference type="InterPro" id="IPR023213">
    <property type="entry name" value="CAT-like_dom_sf"/>
</dbReference>
<keyword evidence="6" id="KW-1185">Reference proteome</keyword>
<dbReference type="FunFam" id="3.40.50.980:FF:000001">
    <property type="entry name" value="Non-ribosomal peptide synthetase"/>
    <property type="match status" value="2"/>
</dbReference>
<dbReference type="Pfam" id="PF00668">
    <property type="entry name" value="Condensation"/>
    <property type="match status" value="3"/>
</dbReference>
<dbReference type="InterPro" id="IPR001242">
    <property type="entry name" value="Condensation_dom"/>
</dbReference>
<dbReference type="InterPro" id="IPR042099">
    <property type="entry name" value="ANL_N_sf"/>
</dbReference>
<evidence type="ECO:0000256" key="1">
    <source>
        <dbReference type="ARBA" id="ARBA00022450"/>
    </source>
</evidence>
<dbReference type="OrthoDB" id="416786at2759"/>
<dbReference type="EMBL" id="ML978714">
    <property type="protein sequence ID" value="KAF2089769.1"/>
    <property type="molecule type" value="Genomic_DNA"/>
</dbReference>
<dbReference type="Pfam" id="PF00501">
    <property type="entry name" value="AMP-binding"/>
    <property type="match status" value="2"/>
</dbReference>
<dbReference type="FunFam" id="3.40.50.12780:FF:000014">
    <property type="entry name" value="Nonribosomal peptide synthetase 1"/>
    <property type="match status" value="1"/>
</dbReference>
<name>A0A6A5YDI5_9PEZI</name>
<dbReference type="GO" id="GO:0005737">
    <property type="term" value="C:cytoplasm"/>
    <property type="evidence" value="ECO:0007669"/>
    <property type="project" value="TreeGrafter"/>
</dbReference>
<proteinExistence type="predicted"/>
<dbReference type="InterPro" id="IPR009081">
    <property type="entry name" value="PP-bd_ACP"/>
</dbReference>
<evidence type="ECO:0000313" key="6">
    <source>
        <dbReference type="Proteomes" id="UP000799776"/>
    </source>
</evidence>
<dbReference type="InterPro" id="IPR000873">
    <property type="entry name" value="AMP-dep_synth/lig_dom"/>
</dbReference>
<organism evidence="5 6">
    <name type="scientific">Saccharata proteae CBS 121410</name>
    <dbReference type="NCBI Taxonomy" id="1314787"/>
    <lineage>
        <taxon>Eukaryota</taxon>
        <taxon>Fungi</taxon>
        <taxon>Dikarya</taxon>
        <taxon>Ascomycota</taxon>
        <taxon>Pezizomycotina</taxon>
        <taxon>Dothideomycetes</taxon>
        <taxon>Dothideomycetes incertae sedis</taxon>
        <taxon>Botryosphaeriales</taxon>
        <taxon>Saccharataceae</taxon>
        <taxon>Saccharata</taxon>
    </lineage>
</organism>
<dbReference type="GO" id="GO:0044550">
    <property type="term" value="P:secondary metabolite biosynthetic process"/>
    <property type="evidence" value="ECO:0007669"/>
    <property type="project" value="TreeGrafter"/>
</dbReference>
<dbReference type="FunFam" id="3.30.300.30:FF:000015">
    <property type="entry name" value="Nonribosomal peptide synthase SidD"/>
    <property type="match status" value="2"/>
</dbReference>
<dbReference type="FunFam" id="3.30.559.10:FF:000016">
    <property type="entry name" value="Nonribosomal peptide synthase Pes1"/>
    <property type="match status" value="1"/>
</dbReference>
<dbReference type="InterPro" id="IPR045851">
    <property type="entry name" value="AMP-bd_C_sf"/>
</dbReference>
<dbReference type="CDD" id="cd05918">
    <property type="entry name" value="A_NRPS_SidN3_like"/>
    <property type="match status" value="2"/>
</dbReference>
<keyword evidence="1" id="KW-0596">Phosphopantetheine</keyword>
<dbReference type="InterPro" id="IPR036736">
    <property type="entry name" value="ACP-like_sf"/>
</dbReference>
<feature type="domain" description="Carrier" evidence="4">
    <location>
        <begin position="557"/>
        <end position="633"/>
    </location>
</feature>
<evidence type="ECO:0000313" key="5">
    <source>
        <dbReference type="EMBL" id="KAF2089769.1"/>
    </source>
</evidence>
<dbReference type="Pfam" id="PF00550">
    <property type="entry name" value="PP-binding"/>
    <property type="match status" value="2"/>
</dbReference>
<dbReference type="Gene3D" id="1.10.1200.10">
    <property type="entry name" value="ACP-like"/>
    <property type="match status" value="2"/>
</dbReference>
<dbReference type="SMART" id="SM00823">
    <property type="entry name" value="PKS_PP"/>
    <property type="match status" value="2"/>
</dbReference>
<dbReference type="Gene3D" id="3.30.559.30">
    <property type="entry name" value="Nonribosomal peptide synthetase, condensation domain"/>
    <property type="match status" value="2"/>
</dbReference>
<dbReference type="GO" id="GO:0043041">
    <property type="term" value="P:amino acid activation for nonribosomal peptide biosynthetic process"/>
    <property type="evidence" value="ECO:0007669"/>
    <property type="project" value="TreeGrafter"/>
</dbReference>